<keyword evidence="1" id="KW-0472">Membrane</keyword>
<feature type="transmembrane region" description="Helical" evidence="1">
    <location>
        <begin position="49"/>
        <end position="68"/>
    </location>
</feature>
<dbReference type="Proteomes" id="UP001165283">
    <property type="component" value="Unassembled WGS sequence"/>
</dbReference>
<evidence type="ECO:0000256" key="1">
    <source>
        <dbReference type="SAM" id="Phobius"/>
    </source>
</evidence>
<feature type="transmembrane region" description="Helical" evidence="1">
    <location>
        <begin position="21"/>
        <end position="43"/>
    </location>
</feature>
<keyword evidence="1" id="KW-0812">Transmembrane</keyword>
<evidence type="ECO:0000313" key="3">
    <source>
        <dbReference type="Proteomes" id="UP001165283"/>
    </source>
</evidence>
<evidence type="ECO:0008006" key="4">
    <source>
        <dbReference type="Google" id="ProtNLM"/>
    </source>
</evidence>
<organism evidence="2 3">
    <name type="scientific">Pseudonocardia humida</name>
    <dbReference type="NCBI Taxonomy" id="2800819"/>
    <lineage>
        <taxon>Bacteria</taxon>
        <taxon>Bacillati</taxon>
        <taxon>Actinomycetota</taxon>
        <taxon>Actinomycetes</taxon>
        <taxon>Pseudonocardiales</taxon>
        <taxon>Pseudonocardiaceae</taxon>
        <taxon>Pseudonocardia</taxon>
    </lineage>
</organism>
<dbReference type="EMBL" id="JAGSOV010000044">
    <property type="protein sequence ID" value="MCO1657565.1"/>
    <property type="molecule type" value="Genomic_DNA"/>
</dbReference>
<proteinExistence type="predicted"/>
<keyword evidence="1" id="KW-1133">Transmembrane helix</keyword>
<accession>A0ABT1A3I0</accession>
<gene>
    <name evidence="2" type="ORF">KDL28_21125</name>
</gene>
<evidence type="ECO:0000313" key="2">
    <source>
        <dbReference type="EMBL" id="MCO1657565.1"/>
    </source>
</evidence>
<feature type="transmembrane region" description="Helical" evidence="1">
    <location>
        <begin position="80"/>
        <end position="99"/>
    </location>
</feature>
<reference evidence="2" key="1">
    <citation type="submission" date="2021-04" db="EMBL/GenBank/DDBJ databases">
        <title>Pseudonocardia sp. nov., isolated from sandy soil of mangrove forest.</title>
        <authorList>
            <person name="Zan Z."/>
            <person name="Huang R."/>
            <person name="Liu W."/>
        </authorList>
    </citation>
    <scope>NUCLEOTIDE SEQUENCE</scope>
    <source>
        <strain evidence="2">S2-4</strain>
    </source>
</reference>
<dbReference type="RefSeq" id="WP_252441212.1">
    <property type="nucleotide sequence ID" value="NZ_JAGSOV010000044.1"/>
</dbReference>
<protein>
    <recommendedName>
        <fullName evidence="4">SPW repeat-containing protein</fullName>
    </recommendedName>
</protein>
<comment type="caution">
    <text evidence="2">The sequence shown here is derived from an EMBL/GenBank/DDBJ whole genome shotgun (WGS) entry which is preliminary data.</text>
</comment>
<keyword evidence="3" id="KW-1185">Reference proteome</keyword>
<feature type="transmembrane region" description="Helical" evidence="1">
    <location>
        <begin position="111"/>
        <end position="131"/>
    </location>
</feature>
<name>A0ABT1A3I0_9PSEU</name>
<sequence>MSEAPYPPKGRAVPPPSDAALEGGLLGLLLLDAILLAGIGLVFTPYYVGSVPVPIGAVLVVLVLPWLVLRAGEIDPRPSVAGAPLWVWLLVTLVLGLWGPGGDAILPMAPTTVWTSLVLVGGGLLAGVVTLRLRAAPSPASAGASGQDGGTRYR</sequence>